<dbReference type="InterPro" id="IPR057632">
    <property type="entry name" value="TPGS1_C"/>
</dbReference>
<feature type="domain" description="Tubulin polyglutamylase complex subunit 1-like C-terminal" evidence="1">
    <location>
        <begin position="49"/>
        <end position="175"/>
    </location>
</feature>
<dbReference type="GO" id="GO:0008017">
    <property type="term" value="F:microtubule binding"/>
    <property type="evidence" value="ECO:0007669"/>
    <property type="project" value="TreeGrafter"/>
</dbReference>
<dbReference type="SUPFAM" id="SSF47391">
    <property type="entry name" value="Dimerization-anchoring domain of cAMP-dependent PK regulatory subunit"/>
    <property type="match status" value="1"/>
</dbReference>
<accession>A0A1Y1V8F9</accession>
<dbReference type="PANTHER" id="PTHR31932">
    <property type="entry name" value="TUBULIN POLYGLUTAMYLASE COMPLEX SUBUNIT 1"/>
    <property type="match status" value="1"/>
</dbReference>
<sequence>MEKSDSNDYLDQTGVTSLLQECILILLENKPENPFKFLNEHIKFCIQNDSSKIKKAIREINLSHYTQPSTFTEHVASAYITLTMDNNNNNNNNNNNSNNNNNNNNKTSGIIWGKFEEFLSELTKNVPITIIKAITLKVKKSDFEEFVQLDEFFECVLNCLLLDDFFEESKYLYSKKDATLELYKSWSQPSIQDYIPKNIIIELLKKLKYFFDSEIKKQITKSEYRKALRKFIQSKNSNLVCPKDGHDSYIPFEQYMEVLLQSCCS</sequence>
<dbReference type="Proteomes" id="UP000193719">
    <property type="component" value="Unassembled WGS sequence"/>
</dbReference>
<dbReference type="Pfam" id="PF24480">
    <property type="entry name" value="TPGS1_C"/>
    <property type="match status" value="1"/>
</dbReference>
<evidence type="ECO:0000313" key="2">
    <source>
        <dbReference type="EMBL" id="ORX49034.1"/>
    </source>
</evidence>
<dbReference type="PANTHER" id="PTHR31932:SF2">
    <property type="entry name" value="TUBULIN POLYGLUTAMYLASE COMPLEX SUBUNIT 1"/>
    <property type="match status" value="1"/>
</dbReference>
<dbReference type="EMBL" id="MCFH01000025">
    <property type="protein sequence ID" value="ORX49034.1"/>
    <property type="molecule type" value="Genomic_DNA"/>
</dbReference>
<evidence type="ECO:0000259" key="1">
    <source>
        <dbReference type="Pfam" id="PF24480"/>
    </source>
</evidence>
<proteinExistence type="predicted"/>
<dbReference type="InterPro" id="IPR039235">
    <property type="entry name" value="TPGS1"/>
</dbReference>
<dbReference type="Gene3D" id="1.20.890.10">
    <property type="entry name" value="cAMP-dependent protein kinase regulatory subunit, dimerization-anchoring domain"/>
    <property type="match status" value="1"/>
</dbReference>
<protein>
    <recommendedName>
        <fullName evidence="1">Tubulin polyglutamylase complex subunit 1-like C-terminal domain-containing protein</fullName>
    </recommendedName>
</protein>
<reference evidence="2 3" key="2">
    <citation type="submission" date="2016-08" db="EMBL/GenBank/DDBJ databases">
        <title>Pervasive Adenine N6-methylation of Active Genes in Fungi.</title>
        <authorList>
            <consortium name="DOE Joint Genome Institute"/>
            <person name="Mondo S.J."/>
            <person name="Dannebaum R.O."/>
            <person name="Kuo R.C."/>
            <person name="Labutti K."/>
            <person name="Haridas S."/>
            <person name="Kuo A."/>
            <person name="Salamov A."/>
            <person name="Ahrendt S.R."/>
            <person name="Lipzen A."/>
            <person name="Sullivan W."/>
            <person name="Andreopoulos W.B."/>
            <person name="Clum A."/>
            <person name="Lindquist E."/>
            <person name="Daum C."/>
            <person name="Ramamoorthy G.K."/>
            <person name="Gryganskyi A."/>
            <person name="Culley D."/>
            <person name="Magnuson J.K."/>
            <person name="James T.Y."/>
            <person name="O'Malley M.A."/>
            <person name="Stajich J.E."/>
            <person name="Spatafora J.W."/>
            <person name="Visel A."/>
            <person name="Grigoriev I.V."/>
        </authorList>
    </citation>
    <scope>NUCLEOTIDE SEQUENCE [LARGE SCALE GENOMIC DNA]</scope>
    <source>
        <strain evidence="3">finn</strain>
    </source>
</reference>
<keyword evidence="3" id="KW-1185">Reference proteome</keyword>
<comment type="caution">
    <text evidence="2">The sequence shown here is derived from an EMBL/GenBank/DDBJ whole genome shotgun (WGS) entry which is preliminary data.</text>
</comment>
<organism evidence="2 3">
    <name type="scientific">Piromyces finnis</name>
    <dbReference type="NCBI Taxonomy" id="1754191"/>
    <lineage>
        <taxon>Eukaryota</taxon>
        <taxon>Fungi</taxon>
        <taxon>Fungi incertae sedis</taxon>
        <taxon>Chytridiomycota</taxon>
        <taxon>Chytridiomycota incertae sedis</taxon>
        <taxon>Neocallimastigomycetes</taxon>
        <taxon>Neocallimastigales</taxon>
        <taxon>Neocallimastigaceae</taxon>
        <taxon>Piromyces</taxon>
    </lineage>
</organism>
<dbReference type="AlphaFoldDB" id="A0A1Y1V8F9"/>
<name>A0A1Y1V8F9_9FUNG</name>
<dbReference type="OrthoDB" id="64214at2759"/>
<evidence type="ECO:0000313" key="3">
    <source>
        <dbReference type="Proteomes" id="UP000193719"/>
    </source>
</evidence>
<dbReference type="STRING" id="1754191.A0A1Y1V8F9"/>
<gene>
    <name evidence="2" type="ORF">BCR36DRAFT_584141</name>
</gene>
<reference evidence="2 3" key="1">
    <citation type="submission" date="2016-08" db="EMBL/GenBank/DDBJ databases">
        <title>Genomes of anaerobic fungi encode conserved fungal cellulosomes for biomass hydrolysis.</title>
        <authorList>
            <consortium name="DOE Joint Genome Institute"/>
            <person name="Haitjema C.H."/>
            <person name="Gilmore S.P."/>
            <person name="Henske J.K."/>
            <person name="Solomon K.V."/>
            <person name="De Groot R."/>
            <person name="Kuo A."/>
            <person name="Mondo S.J."/>
            <person name="Salamov A.A."/>
            <person name="Labutti K."/>
            <person name="Zhao Z."/>
            <person name="Chiniquy J."/>
            <person name="Barry K."/>
            <person name="Brewer H.M."/>
            <person name="Purvine S.O."/>
            <person name="Wright A.T."/>
            <person name="Boxma B."/>
            <person name="Van Alen T."/>
            <person name="Hackstein J.H."/>
            <person name="Baker S.E."/>
            <person name="Grigoriev I.V."/>
            <person name="O'Malley M.A."/>
        </authorList>
    </citation>
    <scope>NUCLEOTIDE SEQUENCE [LARGE SCALE GENOMIC DNA]</scope>
    <source>
        <strain evidence="3">finn</strain>
    </source>
</reference>